<accession>A0A0B7NEA1</accession>
<organism evidence="6 7">
    <name type="scientific">Parasitella parasitica</name>
    <dbReference type="NCBI Taxonomy" id="35722"/>
    <lineage>
        <taxon>Eukaryota</taxon>
        <taxon>Fungi</taxon>
        <taxon>Fungi incertae sedis</taxon>
        <taxon>Mucoromycota</taxon>
        <taxon>Mucoromycotina</taxon>
        <taxon>Mucoromycetes</taxon>
        <taxon>Mucorales</taxon>
        <taxon>Mucorineae</taxon>
        <taxon>Mucoraceae</taxon>
        <taxon>Parasitella</taxon>
    </lineage>
</organism>
<dbReference type="GO" id="GO:0004672">
    <property type="term" value="F:protein kinase activity"/>
    <property type="evidence" value="ECO:0007669"/>
    <property type="project" value="InterPro"/>
</dbReference>
<evidence type="ECO:0000259" key="5">
    <source>
        <dbReference type="PROSITE" id="PS50011"/>
    </source>
</evidence>
<keyword evidence="7" id="KW-1185">Reference proteome</keyword>
<dbReference type="InterPro" id="IPR011009">
    <property type="entry name" value="Kinase-like_dom_sf"/>
</dbReference>
<dbReference type="CDD" id="cd14014">
    <property type="entry name" value="STKc_PknB_like"/>
    <property type="match status" value="1"/>
</dbReference>
<dbReference type="InterPro" id="IPR000719">
    <property type="entry name" value="Prot_kinase_dom"/>
</dbReference>
<dbReference type="InterPro" id="IPR051931">
    <property type="entry name" value="PAK3-like"/>
</dbReference>
<feature type="compositionally biased region" description="Low complexity" evidence="4">
    <location>
        <begin position="673"/>
        <end position="683"/>
    </location>
</feature>
<evidence type="ECO:0000256" key="2">
    <source>
        <dbReference type="ARBA" id="ARBA00022741"/>
    </source>
</evidence>
<evidence type="ECO:0000256" key="4">
    <source>
        <dbReference type="SAM" id="MobiDB-lite"/>
    </source>
</evidence>
<sequence>MQQVNGVPVLSSDPGLIYYGLEKEPTWFSAQGGVYKCVERATNKQVAIKKYLVEENQYEDMFVMPKELVENEIYSMTKCVHPNILKLLAVHLHQEFVFLVMPLCTGGSLQQYVFEHHLTVGQLVHIIASVASGLAKIHGHGYIHRDIKCDNIFLDQESNTIVIGDFGVVSISPAADSSVEEAGVVLFWSPELVQQKIVNHKVDVWALGIVILEVLNGGKAPYEDEKLDEEEIKERILQNGKPEYPPDLPSRLVDLLDCCLDPDPRTRSSASSILQHAFLNDYEPELLFPATRIDQDISSQSESDPSDSMHDVEHENMLDHKEFNTGDDMHCFDTGIPSVLPLSTVTTATVNSDNDTVMMEKPPSTPPHPAKCRLPVPSFSVDRSVSASVPVKEKIANVIRKRQSISESYRSQGSRIPMLCILQPVTESLNDPGDMELHTPRLRSVKSVKLQASIQSKPVSDVKENLIRKPLSRSNTVPLRMDQASKAPNRQLKPPTATLSTVEKLSQKRASQRSPLSELKANASSRKPRINTSTATTPKLKRELPPKSSVYRKRLPAGESRTARLMMGVSTNGRRQSFKQREDMSAEELSPTLGHRFGKLFSSSNKHEPTSPLSSNKKRPMSYAASSSSSNIPPPAFKSIPTIPSLDNKLKRQSVPVAPKPLDEDRTKRSSKKSNNNNNSNSKENGHSLKNSIKALRVH</sequence>
<evidence type="ECO:0000313" key="6">
    <source>
        <dbReference type="EMBL" id="CEP13857.1"/>
    </source>
</evidence>
<feature type="compositionally biased region" description="Polar residues" evidence="4">
    <location>
        <begin position="497"/>
        <end position="515"/>
    </location>
</feature>
<dbReference type="STRING" id="35722.A0A0B7NEA1"/>
<dbReference type="PANTHER" id="PTHR45832">
    <property type="entry name" value="SERINE/THREONINE-PROTEIN KINASE SAMKA-RELATED-RELATED"/>
    <property type="match status" value="1"/>
</dbReference>
<dbReference type="Proteomes" id="UP000054107">
    <property type="component" value="Unassembled WGS sequence"/>
</dbReference>
<dbReference type="EMBL" id="LN730558">
    <property type="protein sequence ID" value="CEP13857.1"/>
    <property type="molecule type" value="Genomic_DNA"/>
</dbReference>
<protein>
    <recommendedName>
        <fullName evidence="5">Protein kinase domain-containing protein</fullName>
    </recommendedName>
</protein>
<dbReference type="PROSITE" id="PS50011">
    <property type="entry name" value="PROTEIN_KINASE_DOM"/>
    <property type="match status" value="1"/>
</dbReference>
<comment type="similarity">
    <text evidence="1">Belongs to the protein kinase superfamily. STE Ser/Thr protein kinase family. STE20 subfamily.</text>
</comment>
<feature type="region of interest" description="Disordered" evidence="4">
    <location>
        <begin position="453"/>
        <end position="699"/>
    </location>
</feature>
<dbReference type="Gene3D" id="1.10.510.10">
    <property type="entry name" value="Transferase(Phosphotransferase) domain 1"/>
    <property type="match status" value="1"/>
</dbReference>
<dbReference type="PANTHER" id="PTHR45832:SF22">
    <property type="entry name" value="SERINE_THREONINE-PROTEIN KINASE SAMKA-RELATED"/>
    <property type="match status" value="1"/>
</dbReference>
<feature type="domain" description="Protein kinase" evidence="5">
    <location>
        <begin position="20"/>
        <end position="279"/>
    </location>
</feature>
<keyword evidence="3" id="KW-0067">ATP-binding</keyword>
<dbReference type="AlphaFoldDB" id="A0A0B7NEA1"/>
<dbReference type="PROSITE" id="PS00108">
    <property type="entry name" value="PROTEIN_KINASE_ST"/>
    <property type="match status" value="1"/>
</dbReference>
<dbReference type="OrthoDB" id="4062651at2759"/>
<dbReference type="Pfam" id="PF00069">
    <property type="entry name" value="Pkinase"/>
    <property type="match status" value="1"/>
</dbReference>
<reference evidence="6 7" key="1">
    <citation type="submission" date="2014-09" db="EMBL/GenBank/DDBJ databases">
        <authorList>
            <person name="Ellenberger Sabrina"/>
        </authorList>
    </citation>
    <scope>NUCLEOTIDE SEQUENCE [LARGE SCALE GENOMIC DNA]</scope>
    <source>
        <strain evidence="6 7">CBS 412.66</strain>
    </source>
</reference>
<dbReference type="GO" id="GO:0005524">
    <property type="term" value="F:ATP binding"/>
    <property type="evidence" value="ECO:0007669"/>
    <property type="project" value="UniProtKB-KW"/>
</dbReference>
<feature type="compositionally biased region" description="Polar residues" evidence="4">
    <location>
        <begin position="522"/>
        <end position="537"/>
    </location>
</feature>
<proteinExistence type="inferred from homology"/>
<evidence type="ECO:0000313" key="7">
    <source>
        <dbReference type="Proteomes" id="UP000054107"/>
    </source>
</evidence>
<keyword evidence="2" id="KW-0547">Nucleotide-binding</keyword>
<name>A0A0B7NEA1_9FUNG</name>
<dbReference type="InterPro" id="IPR008271">
    <property type="entry name" value="Ser/Thr_kinase_AS"/>
</dbReference>
<evidence type="ECO:0000256" key="3">
    <source>
        <dbReference type="ARBA" id="ARBA00022840"/>
    </source>
</evidence>
<evidence type="ECO:0000256" key="1">
    <source>
        <dbReference type="ARBA" id="ARBA00008874"/>
    </source>
</evidence>
<gene>
    <name evidence="6" type="primary">PARPA_07992.1 scaffold 31073</name>
</gene>
<dbReference type="SUPFAM" id="SSF56112">
    <property type="entry name" value="Protein kinase-like (PK-like)"/>
    <property type="match status" value="1"/>
</dbReference>
<dbReference type="SMART" id="SM00220">
    <property type="entry name" value="S_TKc"/>
    <property type="match status" value="1"/>
</dbReference>